<dbReference type="EMBL" id="CP091244">
    <property type="protein sequence ID" value="UJS25240.1"/>
    <property type="molecule type" value="Genomic_DNA"/>
</dbReference>
<name>A0ABY3T1L5_9GAMM</name>
<dbReference type="RefSeq" id="WP_236500015.1">
    <property type="nucleotide sequence ID" value="NZ_CP091244.1"/>
</dbReference>
<evidence type="ECO:0000313" key="2">
    <source>
        <dbReference type="Proteomes" id="UP001054801"/>
    </source>
</evidence>
<sequence>MLSVEMIPALTDKTAAGTRAWWDAMLELGIYIHPEDDPADQINATTGQRELDDAACAKVTSIYENMFSNIGEAEACAIGVEAWYTYQGYTWDTSKDEWVRQH</sequence>
<organism evidence="1 2">
    <name type="scientific">Thiothrix winogradskyi</name>
    <dbReference type="NCBI Taxonomy" id="96472"/>
    <lineage>
        <taxon>Bacteria</taxon>
        <taxon>Pseudomonadati</taxon>
        <taxon>Pseudomonadota</taxon>
        <taxon>Gammaproteobacteria</taxon>
        <taxon>Thiotrichales</taxon>
        <taxon>Thiotrichaceae</taxon>
        <taxon>Thiothrix</taxon>
    </lineage>
</organism>
<proteinExistence type="predicted"/>
<reference evidence="1" key="1">
    <citation type="journal article" date="2022" name="Microorganisms">
        <title>Two New Species of Filamentous Sulfur Bacteria of the Genus Thiothrix, Thiothrix winogradskyi sp. nov. and 'Candidatus Thiothrix sulfatifontis' sp. nov.</title>
        <authorList>
            <person name="Ravin N.V."/>
            <person name="Rossetti S."/>
            <person name="Beletsky A.V."/>
            <person name="Kadnikov V.V."/>
            <person name="Rudenko T.S."/>
            <person name="Smolyakov D.D."/>
            <person name="Moskvitina M.I."/>
            <person name="Gureeva M.V."/>
            <person name="Mardanov A.V."/>
            <person name="Grabovich M.Y."/>
        </authorList>
    </citation>
    <scope>NUCLEOTIDE SEQUENCE</scope>
    <source>
        <strain evidence="1">CT3</strain>
    </source>
</reference>
<protein>
    <submittedName>
        <fullName evidence="1">Uncharacterized protein</fullName>
    </submittedName>
</protein>
<evidence type="ECO:0000313" key="1">
    <source>
        <dbReference type="EMBL" id="UJS25240.1"/>
    </source>
</evidence>
<gene>
    <name evidence="1" type="ORF">L2Y54_04150</name>
</gene>
<dbReference type="Proteomes" id="UP001054801">
    <property type="component" value="Chromosome"/>
</dbReference>
<keyword evidence="2" id="KW-1185">Reference proteome</keyword>
<accession>A0ABY3T1L5</accession>